<evidence type="ECO:0000313" key="3">
    <source>
        <dbReference type="Proteomes" id="UP001597641"/>
    </source>
</evidence>
<dbReference type="RefSeq" id="WP_377492568.1">
    <property type="nucleotide sequence ID" value="NZ_JBHUOX010000074.1"/>
</dbReference>
<evidence type="ECO:0000259" key="1">
    <source>
        <dbReference type="Pfam" id="PF13276"/>
    </source>
</evidence>
<dbReference type="InterPro" id="IPR025948">
    <property type="entry name" value="HTH-like_dom"/>
</dbReference>
<dbReference type="PANTHER" id="PTHR46889">
    <property type="entry name" value="TRANSPOSASE INSF FOR INSERTION SEQUENCE IS3B-RELATED"/>
    <property type="match status" value="1"/>
</dbReference>
<organism evidence="2 3">
    <name type="scientific">Pontibacter toksunensis</name>
    <dbReference type="NCBI Taxonomy" id="1332631"/>
    <lineage>
        <taxon>Bacteria</taxon>
        <taxon>Pseudomonadati</taxon>
        <taxon>Bacteroidota</taxon>
        <taxon>Cytophagia</taxon>
        <taxon>Cytophagales</taxon>
        <taxon>Hymenobacteraceae</taxon>
        <taxon>Pontibacter</taxon>
    </lineage>
</organism>
<dbReference type="InterPro" id="IPR050900">
    <property type="entry name" value="Transposase_IS3/IS150/IS904"/>
</dbReference>
<dbReference type="Pfam" id="PF13276">
    <property type="entry name" value="HTH_21"/>
    <property type="match status" value="1"/>
</dbReference>
<protein>
    <submittedName>
        <fullName evidence="2">IS3 family transposase</fullName>
    </submittedName>
</protein>
<feature type="domain" description="HTH-like" evidence="1">
    <location>
        <begin position="52"/>
        <end position="88"/>
    </location>
</feature>
<sequence length="94" mass="11209">MSIFSKGDGRYSDSKENRDQFPVEKMCKVLKVSVSRHYYWLKHPISTREQKEQELVEQIKQIHEQRRCCYGSPRIAAELKEQGIRTSHVRMWPA</sequence>
<accession>A0ABW6C4P0</accession>
<gene>
    <name evidence="2" type="ORF">ACFS7Z_27015</name>
</gene>
<dbReference type="EMBL" id="JBHUOX010000074">
    <property type="protein sequence ID" value="MFD3004032.1"/>
    <property type="molecule type" value="Genomic_DNA"/>
</dbReference>
<reference evidence="3" key="1">
    <citation type="journal article" date="2019" name="Int. J. Syst. Evol. Microbiol.">
        <title>The Global Catalogue of Microorganisms (GCM) 10K type strain sequencing project: providing services to taxonomists for standard genome sequencing and annotation.</title>
        <authorList>
            <consortium name="The Broad Institute Genomics Platform"/>
            <consortium name="The Broad Institute Genome Sequencing Center for Infectious Disease"/>
            <person name="Wu L."/>
            <person name="Ma J."/>
        </authorList>
    </citation>
    <scope>NUCLEOTIDE SEQUENCE [LARGE SCALE GENOMIC DNA]</scope>
    <source>
        <strain evidence="3">KCTC 23984</strain>
    </source>
</reference>
<proteinExistence type="predicted"/>
<keyword evidence="3" id="KW-1185">Reference proteome</keyword>
<comment type="caution">
    <text evidence="2">The sequence shown here is derived from an EMBL/GenBank/DDBJ whole genome shotgun (WGS) entry which is preliminary data.</text>
</comment>
<evidence type="ECO:0000313" key="2">
    <source>
        <dbReference type="EMBL" id="MFD3004032.1"/>
    </source>
</evidence>
<name>A0ABW6C4P0_9BACT</name>
<dbReference type="Proteomes" id="UP001597641">
    <property type="component" value="Unassembled WGS sequence"/>
</dbReference>
<dbReference type="PANTHER" id="PTHR46889:SF4">
    <property type="entry name" value="TRANSPOSASE INSO FOR INSERTION SEQUENCE ELEMENT IS911B-RELATED"/>
    <property type="match status" value="1"/>
</dbReference>